<dbReference type="EMBL" id="CAJNNW010004563">
    <property type="protein sequence ID" value="CAE8646538.1"/>
    <property type="molecule type" value="Genomic_DNA"/>
</dbReference>
<evidence type="ECO:0000256" key="5">
    <source>
        <dbReference type="SAM" id="Phobius"/>
    </source>
</evidence>
<evidence type="ECO:0000256" key="1">
    <source>
        <dbReference type="ARBA" id="ARBA00022679"/>
    </source>
</evidence>
<comment type="caution">
    <text evidence="7">The sequence shown here is derived from an EMBL/GenBank/DDBJ whole genome shotgun (WGS) entry which is preliminary data.</text>
</comment>
<protein>
    <recommendedName>
        <fullName evidence="6">DAGKc domain-containing protein</fullName>
    </recommendedName>
</protein>
<dbReference type="Proteomes" id="UP000626109">
    <property type="component" value="Unassembled WGS sequence"/>
</dbReference>
<organism evidence="7 9">
    <name type="scientific">Polarella glacialis</name>
    <name type="common">Dinoflagellate</name>
    <dbReference type="NCBI Taxonomy" id="89957"/>
    <lineage>
        <taxon>Eukaryota</taxon>
        <taxon>Sar</taxon>
        <taxon>Alveolata</taxon>
        <taxon>Dinophyceae</taxon>
        <taxon>Suessiales</taxon>
        <taxon>Suessiaceae</taxon>
        <taxon>Polarella</taxon>
    </lineage>
</organism>
<dbReference type="SMART" id="SM00046">
    <property type="entry name" value="DAGKc"/>
    <property type="match status" value="1"/>
</dbReference>
<keyword evidence="5" id="KW-0812">Transmembrane</keyword>
<sequence length="465" mass="50110">MPTITKTKMEAAGRQRQVSWDGCDVEDIYIDLKDLSSASEELPMPRILDVQACLLLGGSLGSVLAARAVAVGLTDERWGLGFSPWLVYSCGLALLAYLLSGVPSVIGALLQPPPSPLATNPLRQKQGTLKKMHRVLMIYNPNSGTGQGKAVASSCREQLLVAGIMVDEFETRCVGHARQLGWKLQDYHDAVVVVGGDGTLHEVVNGLQGKDVPIAIVPAGTGNGMVKSLMQCQLRTGREGEGAGPPGPVSNEEEPIGWAVRQLVRGSVVRVDQLDVAIGRRRLNGAGLVYFGLCAEVDIVAEPLRFLGSLRFDLAAVAQLLKLRSLGPTSIEAVIEDGSTRTLSGPFMAIYIGNSQYWTDKMRAVPQAVLDDGLMELLAIKVASRTNLLRAFLLLESGSHISDPQSAECIRILRVRSATFSFWDAQHRKLTPGIFNVDGEIFRHEGHVRVGCVWQSQAVFAGATP</sequence>
<dbReference type="GO" id="GO:0001727">
    <property type="term" value="F:lipid kinase activity"/>
    <property type="evidence" value="ECO:0007669"/>
    <property type="project" value="TreeGrafter"/>
</dbReference>
<dbReference type="Gene3D" id="3.40.50.10330">
    <property type="entry name" value="Probable inorganic polyphosphate/atp-NAD kinase, domain 1"/>
    <property type="match status" value="1"/>
</dbReference>
<dbReference type="PANTHER" id="PTHR12358">
    <property type="entry name" value="SPHINGOSINE KINASE"/>
    <property type="match status" value="1"/>
</dbReference>
<dbReference type="AlphaFoldDB" id="A0A813EC49"/>
<keyword evidence="5" id="KW-0472">Membrane</keyword>
<dbReference type="Proteomes" id="UP000654075">
    <property type="component" value="Unassembled WGS sequence"/>
</dbReference>
<evidence type="ECO:0000259" key="6">
    <source>
        <dbReference type="PROSITE" id="PS50146"/>
    </source>
</evidence>
<dbReference type="EMBL" id="CAJNNV010010025">
    <property type="protein sequence ID" value="CAE8598099.1"/>
    <property type="molecule type" value="Genomic_DNA"/>
</dbReference>
<evidence type="ECO:0000313" key="7">
    <source>
        <dbReference type="EMBL" id="CAE8598099.1"/>
    </source>
</evidence>
<evidence type="ECO:0000256" key="4">
    <source>
        <dbReference type="ARBA" id="ARBA00022840"/>
    </source>
</evidence>
<keyword evidence="3" id="KW-0418">Kinase</keyword>
<feature type="transmembrane region" description="Helical" evidence="5">
    <location>
        <begin position="85"/>
        <end position="110"/>
    </location>
</feature>
<keyword evidence="2" id="KW-0547">Nucleotide-binding</keyword>
<keyword evidence="9" id="KW-1185">Reference proteome</keyword>
<keyword evidence="4" id="KW-0067">ATP-binding</keyword>
<keyword evidence="1" id="KW-0808">Transferase</keyword>
<name>A0A813EC49_POLGL</name>
<dbReference type="PANTHER" id="PTHR12358:SF54">
    <property type="entry name" value="SPHINGOSINE KINASE RELATED PROTEIN"/>
    <property type="match status" value="1"/>
</dbReference>
<dbReference type="Pfam" id="PF00781">
    <property type="entry name" value="DAGK_cat"/>
    <property type="match status" value="1"/>
</dbReference>
<dbReference type="Gene3D" id="2.60.200.40">
    <property type="match status" value="2"/>
</dbReference>
<dbReference type="OrthoDB" id="3853857at2759"/>
<evidence type="ECO:0000256" key="2">
    <source>
        <dbReference type="ARBA" id="ARBA00022741"/>
    </source>
</evidence>
<dbReference type="InterPro" id="IPR017438">
    <property type="entry name" value="ATP-NAD_kinase_N"/>
</dbReference>
<proteinExistence type="predicted"/>
<dbReference type="SUPFAM" id="SSF111331">
    <property type="entry name" value="NAD kinase/diacylglycerol kinase-like"/>
    <property type="match status" value="1"/>
</dbReference>
<gene>
    <name evidence="7" type="ORF">PGLA1383_LOCUS16513</name>
    <name evidence="8" type="ORF">PGLA2088_LOCUS4896</name>
</gene>
<evidence type="ECO:0000256" key="3">
    <source>
        <dbReference type="ARBA" id="ARBA00022777"/>
    </source>
</evidence>
<keyword evidence="5" id="KW-1133">Transmembrane helix</keyword>
<evidence type="ECO:0000313" key="9">
    <source>
        <dbReference type="Proteomes" id="UP000654075"/>
    </source>
</evidence>
<evidence type="ECO:0000313" key="8">
    <source>
        <dbReference type="EMBL" id="CAE8646538.1"/>
    </source>
</evidence>
<dbReference type="Pfam" id="PF19279">
    <property type="entry name" value="YegS_C"/>
    <property type="match status" value="1"/>
</dbReference>
<dbReference type="GO" id="GO:0016020">
    <property type="term" value="C:membrane"/>
    <property type="evidence" value="ECO:0007669"/>
    <property type="project" value="GOC"/>
</dbReference>
<dbReference type="InterPro" id="IPR050187">
    <property type="entry name" value="Lipid_Phosphate_FormReg"/>
</dbReference>
<feature type="domain" description="DAGKc" evidence="6">
    <location>
        <begin position="130"/>
        <end position="229"/>
    </location>
</feature>
<dbReference type="GO" id="GO:0006665">
    <property type="term" value="P:sphingolipid metabolic process"/>
    <property type="evidence" value="ECO:0007669"/>
    <property type="project" value="TreeGrafter"/>
</dbReference>
<reference evidence="7" key="1">
    <citation type="submission" date="2021-02" db="EMBL/GenBank/DDBJ databases">
        <authorList>
            <person name="Dougan E. K."/>
            <person name="Rhodes N."/>
            <person name="Thang M."/>
            <person name="Chan C."/>
        </authorList>
    </citation>
    <scope>NUCLEOTIDE SEQUENCE</scope>
</reference>
<dbReference type="GO" id="GO:0005524">
    <property type="term" value="F:ATP binding"/>
    <property type="evidence" value="ECO:0007669"/>
    <property type="project" value="UniProtKB-KW"/>
</dbReference>
<dbReference type="InterPro" id="IPR016064">
    <property type="entry name" value="NAD/diacylglycerol_kinase_sf"/>
</dbReference>
<dbReference type="PROSITE" id="PS50146">
    <property type="entry name" value="DAGK"/>
    <property type="match status" value="1"/>
</dbReference>
<accession>A0A813EC49</accession>
<dbReference type="InterPro" id="IPR045540">
    <property type="entry name" value="YegS/DAGK_C"/>
</dbReference>
<dbReference type="InterPro" id="IPR001206">
    <property type="entry name" value="Diacylglycerol_kinase_cat_dom"/>
</dbReference>